<dbReference type="EMBL" id="ML977214">
    <property type="protein sequence ID" value="KAF1980931.1"/>
    <property type="molecule type" value="Genomic_DNA"/>
</dbReference>
<evidence type="ECO:0000313" key="3">
    <source>
        <dbReference type="Proteomes" id="UP000800041"/>
    </source>
</evidence>
<evidence type="ECO:0000313" key="2">
    <source>
        <dbReference type="EMBL" id="KAF1980931.1"/>
    </source>
</evidence>
<feature type="compositionally biased region" description="Basic residues" evidence="1">
    <location>
        <begin position="142"/>
        <end position="162"/>
    </location>
</feature>
<accession>A0A6G1GJ44</accession>
<dbReference type="AlphaFoldDB" id="A0A6G1GJ44"/>
<sequence>MSFFSTRFLPPAMVGVYLSCKKTEAEFLGWINQQAAALSRTPPSSRPPPPPPGLPMAKALRAAIEQREAITACYKKNMPPTADLAGDSPEAHSLRGHCFWADAGNCRVRQWVETLEPEAAAETPDDLPEIKESVVPDTNGQQRHHSYQGHNRPSRLRGGRAG</sequence>
<dbReference type="Proteomes" id="UP000800041">
    <property type="component" value="Unassembled WGS sequence"/>
</dbReference>
<evidence type="ECO:0000256" key="1">
    <source>
        <dbReference type="SAM" id="MobiDB-lite"/>
    </source>
</evidence>
<gene>
    <name evidence="2" type="ORF">K402DRAFT_425841</name>
</gene>
<name>A0A6G1GJ44_9PEZI</name>
<organism evidence="2 3">
    <name type="scientific">Aulographum hederae CBS 113979</name>
    <dbReference type="NCBI Taxonomy" id="1176131"/>
    <lineage>
        <taxon>Eukaryota</taxon>
        <taxon>Fungi</taxon>
        <taxon>Dikarya</taxon>
        <taxon>Ascomycota</taxon>
        <taxon>Pezizomycotina</taxon>
        <taxon>Dothideomycetes</taxon>
        <taxon>Pleosporomycetidae</taxon>
        <taxon>Aulographales</taxon>
        <taxon>Aulographaceae</taxon>
    </lineage>
</organism>
<proteinExistence type="predicted"/>
<keyword evidence="3" id="KW-1185">Reference proteome</keyword>
<reference evidence="2" key="1">
    <citation type="journal article" date="2020" name="Stud. Mycol.">
        <title>101 Dothideomycetes genomes: a test case for predicting lifestyles and emergence of pathogens.</title>
        <authorList>
            <person name="Haridas S."/>
            <person name="Albert R."/>
            <person name="Binder M."/>
            <person name="Bloem J."/>
            <person name="Labutti K."/>
            <person name="Salamov A."/>
            <person name="Andreopoulos B."/>
            <person name="Baker S."/>
            <person name="Barry K."/>
            <person name="Bills G."/>
            <person name="Bluhm B."/>
            <person name="Cannon C."/>
            <person name="Castanera R."/>
            <person name="Culley D."/>
            <person name="Daum C."/>
            <person name="Ezra D."/>
            <person name="Gonzalez J."/>
            <person name="Henrissat B."/>
            <person name="Kuo A."/>
            <person name="Liang C."/>
            <person name="Lipzen A."/>
            <person name="Lutzoni F."/>
            <person name="Magnuson J."/>
            <person name="Mondo S."/>
            <person name="Nolan M."/>
            <person name="Ohm R."/>
            <person name="Pangilinan J."/>
            <person name="Park H.-J."/>
            <person name="Ramirez L."/>
            <person name="Alfaro M."/>
            <person name="Sun H."/>
            <person name="Tritt A."/>
            <person name="Yoshinaga Y."/>
            <person name="Zwiers L.-H."/>
            <person name="Turgeon B."/>
            <person name="Goodwin S."/>
            <person name="Spatafora J."/>
            <person name="Crous P."/>
            <person name="Grigoriev I."/>
        </authorList>
    </citation>
    <scope>NUCLEOTIDE SEQUENCE</scope>
    <source>
        <strain evidence="2">CBS 113979</strain>
    </source>
</reference>
<feature type="region of interest" description="Disordered" evidence="1">
    <location>
        <begin position="118"/>
        <end position="162"/>
    </location>
</feature>
<protein>
    <submittedName>
        <fullName evidence="2">Uncharacterized protein</fullName>
    </submittedName>
</protein>